<evidence type="ECO:0000313" key="1">
    <source>
        <dbReference type="EMBL" id="QHU12818.1"/>
    </source>
</evidence>
<name>A0A6C0K974_9ZZZZ</name>
<dbReference type="AlphaFoldDB" id="A0A6C0K974"/>
<dbReference type="EMBL" id="MN740810">
    <property type="protein sequence ID" value="QHU12818.1"/>
    <property type="molecule type" value="Genomic_DNA"/>
</dbReference>
<protein>
    <submittedName>
        <fullName evidence="1">Uncharacterized protein</fullName>
    </submittedName>
</protein>
<organism evidence="1">
    <name type="scientific">viral metagenome</name>
    <dbReference type="NCBI Taxonomy" id="1070528"/>
    <lineage>
        <taxon>unclassified sequences</taxon>
        <taxon>metagenomes</taxon>
        <taxon>organismal metagenomes</taxon>
    </lineage>
</organism>
<reference evidence="1" key="1">
    <citation type="journal article" date="2020" name="Nature">
        <title>Giant virus diversity and host interactions through global metagenomics.</title>
        <authorList>
            <person name="Schulz F."/>
            <person name="Roux S."/>
            <person name="Paez-Espino D."/>
            <person name="Jungbluth S."/>
            <person name="Walsh D.A."/>
            <person name="Denef V.J."/>
            <person name="McMahon K.D."/>
            <person name="Konstantinidis K.T."/>
            <person name="Eloe-Fadrosh E.A."/>
            <person name="Kyrpides N.C."/>
            <person name="Woyke T."/>
        </authorList>
    </citation>
    <scope>NUCLEOTIDE SEQUENCE</scope>
    <source>
        <strain evidence="1">GVMAG-S-1101172-89</strain>
    </source>
</reference>
<sequence>MFVGMSQSERLARLMDENPKYVSRSKVRDSSELTGIRKAQASRVQDPQLVINADGISTFAVSQGKGTNKEYLNVLQRAQGCAMCADNVGTDVLPGIYVSTFTTYDRTKYPFSPYSVLSTTGYKEECAVTDPVKYFPPFLERGDTNVYRGQGIHNTGDTPTTIAYQHLPYPS</sequence>
<proteinExistence type="predicted"/>
<accession>A0A6C0K974</accession>